<dbReference type="SUPFAM" id="SSF53098">
    <property type="entry name" value="Ribonuclease H-like"/>
    <property type="match status" value="1"/>
</dbReference>
<dbReference type="SMART" id="SM00479">
    <property type="entry name" value="EXOIII"/>
    <property type="match status" value="1"/>
</dbReference>
<dbReference type="Proteomes" id="UP000027195">
    <property type="component" value="Unassembled WGS sequence"/>
</dbReference>
<protein>
    <recommendedName>
        <fullName evidence="6">Exonuclease domain-containing protein</fullName>
    </recommendedName>
</protein>
<feature type="domain" description="Exonuclease" evidence="6">
    <location>
        <begin position="9"/>
        <end position="174"/>
    </location>
</feature>
<name>A0A067N973_BOTB1</name>
<sequence length="195" mass="21916">MYNSSEGKQYVALSCQCVGVGSGGSVSMLARVSLVDYRGTVVFDKYVRPTTTIVNYRTSSTGLKEARLIAEDAILFQEAQARVAELLRNKIIVGHSLWTDFQVLGITHPASDTRDVALFLPFRQAIRMPNQVIGLQTLVWTLMRRVIQEEHQDSVENARASMDLFRSHEREWEGVITDGNWPCALPPSTYARCYS</sequence>
<evidence type="ECO:0000313" key="7">
    <source>
        <dbReference type="EMBL" id="KDQ20682.1"/>
    </source>
</evidence>
<keyword evidence="3" id="KW-0378">Hydrolase</keyword>
<evidence type="ECO:0000256" key="4">
    <source>
        <dbReference type="ARBA" id="ARBA00022839"/>
    </source>
</evidence>
<dbReference type="PANTHER" id="PTHR12801">
    <property type="entry name" value="RNA EXONUCLEASE REXO1 / RECO3 FAMILY MEMBER-RELATED"/>
    <property type="match status" value="1"/>
</dbReference>
<dbReference type="Gene3D" id="3.30.420.10">
    <property type="entry name" value="Ribonuclease H-like superfamily/Ribonuclease H"/>
    <property type="match status" value="1"/>
</dbReference>
<dbReference type="GO" id="GO:0005634">
    <property type="term" value="C:nucleus"/>
    <property type="evidence" value="ECO:0007669"/>
    <property type="project" value="TreeGrafter"/>
</dbReference>
<evidence type="ECO:0000256" key="5">
    <source>
        <dbReference type="ARBA" id="ARBA00025599"/>
    </source>
</evidence>
<gene>
    <name evidence="7" type="ORF">BOTBODRAFT_100412</name>
</gene>
<dbReference type="EMBL" id="KL198017">
    <property type="protein sequence ID" value="KDQ20682.1"/>
    <property type="molecule type" value="Genomic_DNA"/>
</dbReference>
<dbReference type="InterPro" id="IPR036397">
    <property type="entry name" value="RNaseH_sf"/>
</dbReference>
<dbReference type="GO" id="GO:0004527">
    <property type="term" value="F:exonuclease activity"/>
    <property type="evidence" value="ECO:0007669"/>
    <property type="project" value="UniProtKB-KW"/>
</dbReference>
<comment type="function">
    <text evidence="5">Exoribonuclease involved in ribosome biosynthesis. Involved in the processing of ITS1, the internal transcribed spacer localized between the 18S and 5.8S rRNAs.</text>
</comment>
<keyword evidence="8" id="KW-1185">Reference proteome</keyword>
<keyword evidence="4" id="KW-0269">Exonuclease</keyword>
<dbReference type="GO" id="GO:0003676">
    <property type="term" value="F:nucleic acid binding"/>
    <property type="evidence" value="ECO:0007669"/>
    <property type="project" value="InterPro"/>
</dbReference>
<evidence type="ECO:0000259" key="6">
    <source>
        <dbReference type="SMART" id="SM00479"/>
    </source>
</evidence>
<evidence type="ECO:0000256" key="3">
    <source>
        <dbReference type="ARBA" id="ARBA00022801"/>
    </source>
</evidence>
<dbReference type="PANTHER" id="PTHR12801:SF45">
    <property type="entry name" value="RNA EXONUCLEASE 4"/>
    <property type="match status" value="1"/>
</dbReference>
<accession>A0A067N973</accession>
<proteinExistence type="predicted"/>
<reference evidence="8" key="1">
    <citation type="journal article" date="2014" name="Proc. Natl. Acad. Sci. U.S.A.">
        <title>Extensive sampling of basidiomycete genomes demonstrates inadequacy of the white-rot/brown-rot paradigm for wood decay fungi.</title>
        <authorList>
            <person name="Riley R."/>
            <person name="Salamov A.A."/>
            <person name="Brown D.W."/>
            <person name="Nagy L.G."/>
            <person name="Floudas D."/>
            <person name="Held B.W."/>
            <person name="Levasseur A."/>
            <person name="Lombard V."/>
            <person name="Morin E."/>
            <person name="Otillar R."/>
            <person name="Lindquist E.A."/>
            <person name="Sun H."/>
            <person name="LaButti K.M."/>
            <person name="Schmutz J."/>
            <person name="Jabbour D."/>
            <person name="Luo H."/>
            <person name="Baker S.E."/>
            <person name="Pisabarro A.G."/>
            <person name="Walton J.D."/>
            <person name="Blanchette R.A."/>
            <person name="Henrissat B."/>
            <person name="Martin F."/>
            <person name="Cullen D."/>
            <person name="Hibbett D.S."/>
            <person name="Grigoriev I.V."/>
        </authorList>
    </citation>
    <scope>NUCLEOTIDE SEQUENCE [LARGE SCALE GENOMIC DNA]</scope>
    <source>
        <strain evidence="8">FD-172 SS1</strain>
    </source>
</reference>
<evidence type="ECO:0000313" key="8">
    <source>
        <dbReference type="Proteomes" id="UP000027195"/>
    </source>
</evidence>
<dbReference type="AlphaFoldDB" id="A0A067N973"/>
<dbReference type="InterPro" id="IPR047021">
    <property type="entry name" value="REXO1/3/4-like"/>
</dbReference>
<dbReference type="InterPro" id="IPR013520">
    <property type="entry name" value="Ribonucl_H"/>
</dbReference>
<keyword evidence="2" id="KW-0540">Nuclease</keyword>
<dbReference type="OrthoDB" id="8191639at2759"/>
<organism evidence="7 8">
    <name type="scientific">Botryobasidium botryosum (strain FD-172 SS1)</name>
    <dbReference type="NCBI Taxonomy" id="930990"/>
    <lineage>
        <taxon>Eukaryota</taxon>
        <taxon>Fungi</taxon>
        <taxon>Dikarya</taxon>
        <taxon>Basidiomycota</taxon>
        <taxon>Agaricomycotina</taxon>
        <taxon>Agaricomycetes</taxon>
        <taxon>Cantharellales</taxon>
        <taxon>Botryobasidiaceae</taxon>
        <taxon>Botryobasidium</taxon>
    </lineage>
</organism>
<dbReference type="HOGENOM" id="CLU_022453_3_0_1"/>
<evidence type="ECO:0000256" key="1">
    <source>
        <dbReference type="ARBA" id="ARBA00022552"/>
    </source>
</evidence>
<keyword evidence="1" id="KW-0698">rRNA processing</keyword>
<dbReference type="STRING" id="930990.A0A067N973"/>
<dbReference type="GO" id="GO:0006364">
    <property type="term" value="P:rRNA processing"/>
    <property type="evidence" value="ECO:0007669"/>
    <property type="project" value="UniProtKB-KW"/>
</dbReference>
<dbReference type="InParanoid" id="A0A067N973"/>
<dbReference type="InterPro" id="IPR012337">
    <property type="entry name" value="RNaseH-like_sf"/>
</dbReference>
<evidence type="ECO:0000256" key="2">
    <source>
        <dbReference type="ARBA" id="ARBA00022722"/>
    </source>
</evidence>